<dbReference type="GO" id="GO:0000030">
    <property type="term" value="F:mannosyltransferase activity"/>
    <property type="evidence" value="ECO:0007669"/>
    <property type="project" value="TreeGrafter"/>
</dbReference>
<keyword evidence="4 8" id="KW-0812">Transmembrane</keyword>
<organism evidence="10">
    <name type="scientific">Perkinsus marinus (strain ATCC 50983 / TXsc)</name>
    <dbReference type="NCBI Taxonomy" id="423536"/>
    <lineage>
        <taxon>Eukaryota</taxon>
        <taxon>Sar</taxon>
        <taxon>Alveolata</taxon>
        <taxon>Perkinsozoa</taxon>
        <taxon>Perkinsea</taxon>
        <taxon>Perkinsida</taxon>
        <taxon>Perkinsidae</taxon>
        <taxon>Perkinsus</taxon>
    </lineage>
</organism>
<keyword evidence="7 8" id="KW-0472">Membrane</keyword>
<dbReference type="InParanoid" id="C5KYS2"/>
<gene>
    <name evidence="9" type="ORF">Pmar_PMAR007758</name>
</gene>
<comment type="similarity">
    <text evidence="8">Belongs to the glycosyltransferase 22 family.</text>
</comment>
<comment type="caution">
    <text evidence="8">Lacks conserved residue(s) required for the propagation of feature annotation.</text>
</comment>
<dbReference type="FunCoup" id="C5KYS2">
    <property type="interactions" value="463"/>
</dbReference>
<dbReference type="GO" id="GO:0005789">
    <property type="term" value="C:endoplasmic reticulum membrane"/>
    <property type="evidence" value="ECO:0007669"/>
    <property type="project" value="UniProtKB-SubCell"/>
</dbReference>
<dbReference type="GeneID" id="9038107"/>
<keyword evidence="10" id="KW-1185">Reference proteome</keyword>
<evidence type="ECO:0000256" key="3">
    <source>
        <dbReference type="ARBA" id="ARBA00022679"/>
    </source>
</evidence>
<dbReference type="Pfam" id="PF03901">
    <property type="entry name" value="Glyco_transf_22"/>
    <property type="match status" value="1"/>
</dbReference>
<proteinExistence type="inferred from homology"/>
<evidence type="ECO:0000256" key="4">
    <source>
        <dbReference type="ARBA" id="ARBA00022692"/>
    </source>
</evidence>
<keyword evidence="5 8" id="KW-0256">Endoplasmic reticulum</keyword>
<feature type="transmembrane region" description="Helical" evidence="8">
    <location>
        <begin position="81"/>
        <end position="101"/>
    </location>
</feature>
<reference evidence="9 10" key="1">
    <citation type="submission" date="2008-07" db="EMBL/GenBank/DDBJ databases">
        <authorList>
            <person name="El-Sayed N."/>
            <person name="Caler E."/>
            <person name="Inman J."/>
            <person name="Amedeo P."/>
            <person name="Hass B."/>
            <person name="Wortman J."/>
        </authorList>
    </citation>
    <scope>NUCLEOTIDE SEQUENCE [LARGE SCALE GENOMIC DNA]</scope>
    <source>
        <strain evidence="10">ATCC 50983 / TXsc</strain>
    </source>
</reference>
<feature type="transmembrane region" description="Helical" evidence="8">
    <location>
        <begin position="107"/>
        <end position="128"/>
    </location>
</feature>
<dbReference type="OrthoDB" id="416834at2759"/>
<evidence type="ECO:0000256" key="6">
    <source>
        <dbReference type="ARBA" id="ARBA00022989"/>
    </source>
</evidence>
<dbReference type="EC" id="2.4.1.-" evidence="8"/>
<keyword evidence="6 8" id="KW-1133">Transmembrane helix</keyword>
<evidence type="ECO:0000256" key="7">
    <source>
        <dbReference type="ARBA" id="ARBA00023136"/>
    </source>
</evidence>
<evidence type="ECO:0000256" key="8">
    <source>
        <dbReference type="RuleBase" id="RU363075"/>
    </source>
</evidence>
<dbReference type="Proteomes" id="UP000007800">
    <property type="component" value="Unassembled WGS sequence"/>
</dbReference>
<dbReference type="RefSeq" id="XP_002778555.1">
    <property type="nucleotide sequence ID" value="XM_002778509.1"/>
</dbReference>
<accession>C5KYS2</accession>
<dbReference type="EMBL" id="GG677534">
    <property type="protein sequence ID" value="EER10350.1"/>
    <property type="molecule type" value="Genomic_DNA"/>
</dbReference>
<evidence type="ECO:0000256" key="5">
    <source>
        <dbReference type="ARBA" id="ARBA00022824"/>
    </source>
</evidence>
<evidence type="ECO:0000313" key="9">
    <source>
        <dbReference type="EMBL" id="EER10350.1"/>
    </source>
</evidence>
<name>C5KYS2_PERM5</name>
<evidence type="ECO:0000256" key="1">
    <source>
        <dbReference type="ARBA" id="ARBA00004477"/>
    </source>
</evidence>
<evidence type="ECO:0000256" key="2">
    <source>
        <dbReference type="ARBA" id="ARBA00022676"/>
    </source>
</evidence>
<keyword evidence="3 9" id="KW-0808">Transferase</keyword>
<feature type="transmembrane region" description="Helical" evidence="8">
    <location>
        <begin position="45"/>
        <end position="69"/>
    </location>
</feature>
<dbReference type="AlphaFoldDB" id="C5KYS2"/>
<dbReference type="InterPro" id="IPR005599">
    <property type="entry name" value="GPI_mannosylTrfase"/>
</dbReference>
<keyword evidence="2 8" id="KW-0328">Glycosyltransferase</keyword>
<comment type="subcellular location">
    <subcellularLocation>
        <location evidence="1 8">Endoplasmic reticulum membrane</location>
        <topology evidence="1 8">Multi-pass membrane protein</topology>
    </subcellularLocation>
</comment>
<sequence length="227" mass="25517">MVVIGYLDSILLYGGSIRGAFTWLNFAEFNFINDFGKLYGDDHSWLWYFIFGIPLLLLNHIVPLLQSLWKGTYHLPSGNKHFTLSLLISCLVSLLVLSLATHKELRFIMPMVPVLCLVVAPAVGPIRGGMRVALVAMRWHQYGPDRVMASLSREATPGDSAYVESKTKGYDWLVVWGGAVRREDNGLAKWLREDGDYDLVPLREEEQGLLLGSKQARKDDGARHPDS</sequence>
<evidence type="ECO:0000313" key="10">
    <source>
        <dbReference type="Proteomes" id="UP000007800"/>
    </source>
</evidence>
<protein>
    <recommendedName>
        <fullName evidence="8">Mannosyltransferase</fullName>
        <ecNumber evidence="8">2.4.1.-</ecNumber>
    </recommendedName>
</protein>
<dbReference type="PANTHER" id="PTHR22760">
    <property type="entry name" value="GLYCOSYLTRANSFERASE"/>
    <property type="match status" value="1"/>
</dbReference>